<sequence>MRNSVFTHPAFLRNMTLSQAIPCGNFAAPSGWVWLFA</sequence>
<dbReference type="EMBL" id="QJSQ01000010">
    <property type="protein sequence ID" value="PYE22439.1"/>
    <property type="molecule type" value="Genomic_DNA"/>
</dbReference>
<evidence type="ECO:0000313" key="1">
    <source>
        <dbReference type="EMBL" id="MBB2928273.1"/>
    </source>
</evidence>
<evidence type="ECO:0000313" key="3">
    <source>
        <dbReference type="Proteomes" id="UP000247772"/>
    </source>
</evidence>
<evidence type="ECO:0000313" key="4">
    <source>
        <dbReference type="Proteomes" id="UP000533533"/>
    </source>
</evidence>
<gene>
    <name evidence="2" type="ORF">C7410_11060</name>
    <name evidence="1" type="ORF">FHX59_002695</name>
</gene>
<organism evidence="2 3">
    <name type="scientific">Paraburkholderia silvatlantica</name>
    <dbReference type="NCBI Taxonomy" id="321895"/>
    <lineage>
        <taxon>Bacteria</taxon>
        <taxon>Pseudomonadati</taxon>
        <taxon>Pseudomonadota</taxon>
        <taxon>Betaproteobacteria</taxon>
        <taxon>Burkholderiales</taxon>
        <taxon>Burkholderiaceae</taxon>
        <taxon>Paraburkholderia</taxon>
    </lineage>
</organism>
<reference evidence="2 3" key="1">
    <citation type="submission" date="2018-06" db="EMBL/GenBank/DDBJ databases">
        <title>Genomic Encyclopedia of Type Strains, Phase IV (KMG-V): Genome sequencing to study the core and pangenomes of soil and plant-associated prokaryotes.</title>
        <authorList>
            <person name="Whitman W."/>
        </authorList>
    </citation>
    <scope>NUCLEOTIDE SEQUENCE [LARGE SCALE GENOMIC DNA]</scope>
    <source>
        <strain evidence="2 3">SRCL-318</strain>
        <strain evidence="1 4">SRMrh-85</strain>
    </source>
</reference>
<accession>A0A2U1AE42</accession>
<keyword evidence="4" id="KW-1185">Reference proteome</keyword>
<dbReference type="AlphaFoldDB" id="A0A2U1AE42"/>
<proteinExistence type="predicted"/>
<dbReference type="Proteomes" id="UP000533533">
    <property type="component" value="Unassembled WGS sequence"/>
</dbReference>
<dbReference type="EMBL" id="JACHVZ010000007">
    <property type="protein sequence ID" value="MBB2928273.1"/>
    <property type="molecule type" value="Genomic_DNA"/>
</dbReference>
<protein>
    <submittedName>
        <fullName evidence="2">Uncharacterized protein</fullName>
    </submittedName>
</protein>
<comment type="caution">
    <text evidence="2">The sequence shown here is derived from an EMBL/GenBank/DDBJ whole genome shotgun (WGS) entry which is preliminary data.</text>
</comment>
<name>A0A2U1AE42_9BURK</name>
<evidence type="ECO:0000313" key="2">
    <source>
        <dbReference type="EMBL" id="PYE22439.1"/>
    </source>
</evidence>
<dbReference type="Proteomes" id="UP000247772">
    <property type="component" value="Unassembled WGS sequence"/>
</dbReference>